<reference evidence="1 2" key="1">
    <citation type="journal article" date="2013" name="ISME J.">
        <title>By their genes ye shall know them: genomic signatures of predatory bacteria.</title>
        <authorList>
            <person name="Pasternak Z."/>
            <person name="Pietrokovski S."/>
            <person name="Rotem O."/>
            <person name="Gophna U."/>
            <person name="Lurie-Weinberger M.N."/>
            <person name="Jurkevitch E."/>
        </authorList>
    </citation>
    <scope>NUCLEOTIDE SEQUENCE [LARGE SCALE GENOMIC DNA]</scope>
    <source>
        <strain evidence="1">EPB</strain>
    </source>
</reference>
<gene>
    <name evidence="1" type="ORF">A11S_1830</name>
</gene>
<proteinExistence type="predicted"/>
<dbReference type="AlphaFoldDB" id="M4VGY5"/>
<accession>M4VGY5</accession>
<evidence type="ECO:0000313" key="2">
    <source>
        <dbReference type="Proteomes" id="UP000011932"/>
    </source>
</evidence>
<protein>
    <submittedName>
        <fullName evidence="1">Uncharacterized protein</fullName>
    </submittedName>
</protein>
<organism evidence="1 2">
    <name type="scientific">Micavibrio aeruginosavorus EPB</name>
    <dbReference type="NCBI Taxonomy" id="349215"/>
    <lineage>
        <taxon>Bacteria</taxon>
        <taxon>Pseudomonadati</taxon>
        <taxon>Bdellovibrionota</taxon>
        <taxon>Bdellovibrionia</taxon>
        <taxon>Bdellovibrionales</taxon>
        <taxon>Pseudobdellovibrionaceae</taxon>
        <taxon>Micavibrio</taxon>
    </lineage>
</organism>
<dbReference type="Proteomes" id="UP000011932">
    <property type="component" value="Chromosome"/>
</dbReference>
<dbReference type="EMBL" id="CP003538">
    <property type="protein sequence ID" value="AGH98632.1"/>
    <property type="molecule type" value="Genomic_DNA"/>
</dbReference>
<dbReference type="STRING" id="349215.A11S_1830"/>
<dbReference type="KEGG" id="man:A11S_1830"/>
<sequence>MLRQRQLNHDGRRHIEVCWKNPPVEYSIKQYKSGAVTLPLKYAFAGAKKRRKNALFL</sequence>
<name>M4VGY5_9BACT</name>
<dbReference type="HOGENOM" id="CLU_2991592_0_0_5"/>
<evidence type="ECO:0000313" key="1">
    <source>
        <dbReference type="EMBL" id="AGH98632.1"/>
    </source>
</evidence>